<comment type="catalytic activity">
    <reaction evidence="22">
        <text>L-seryl-[protein] + ATP = O-phospho-L-seryl-[protein] + ADP + H(+)</text>
        <dbReference type="Rhea" id="RHEA:17989"/>
        <dbReference type="Rhea" id="RHEA-COMP:9863"/>
        <dbReference type="Rhea" id="RHEA-COMP:11604"/>
        <dbReference type="ChEBI" id="CHEBI:15378"/>
        <dbReference type="ChEBI" id="CHEBI:29999"/>
        <dbReference type="ChEBI" id="CHEBI:30616"/>
        <dbReference type="ChEBI" id="CHEBI:83421"/>
        <dbReference type="ChEBI" id="CHEBI:456216"/>
        <dbReference type="EC" id="2.7.11.1"/>
    </reaction>
</comment>
<evidence type="ECO:0000256" key="9">
    <source>
        <dbReference type="ARBA" id="ARBA00022614"/>
    </source>
</evidence>
<evidence type="ECO:0000256" key="24">
    <source>
        <dbReference type="ARBA" id="ARBA00056628"/>
    </source>
</evidence>
<name>A0AAQ3SL56_PASNO</name>
<keyword evidence="11 27" id="KW-0812">Transmembrane</keyword>
<dbReference type="SMART" id="SM00220">
    <property type="entry name" value="S_TKc"/>
    <property type="match status" value="1"/>
</dbReference>
<dbReference type="Gene3D" id="1.10.510.10">
    <property type="entry name" value="Transferase(Phosphotransferase) domain 1"/>
    <property type="match status" value="1"/>
</dbReference>
<dbReference type="GO" id="GO:0005524">
    <property type="term" value="F:ATP binding"/>
    <property type="evidence" value="ECO:0007669"/>
    <property type="project" value="UniProtKB-UniRule"/>
</dbReference>
<comment type="catalytic activity">
    <reaction evidence="21">
        <text>L-threonyl-[protein] + ATP = O-phospho-L-threonyl-[protein] + ADP + H(+)</text>
        <dbReference type="Rhea" id="RHEA:46608"/>
        <dbReference type="Rhea" id="RHEA-COMP:11060"/>
        <dbReference type="Rhea" id="RHEA-COMP:11605"/>
        <dbReference type="ChEBI" id="CHEBI:15378"/>
        <dbReference type="ChEBI" id="CHEBI:30013"/>
        <dbReference type="ChEBI" id="CHEBI:30616"/>
        <dbReference type="ChEBI" id="CHEBI:61977"/>
        <dbReference type="ChEBI" id="CHEBI:456216"/>
        <dbReference type="EC" id="2.7.11.1"/>
    </reaction>
</comment>
<evidence type="ECO:0000256" key="26">
    <source>
        <dbReference type="PROSITE-ProRule" id="PRU10141"/>
    </source>
</evidence>
<evidence type="ECO:0000256" key="13">
    <source>
        <dbReference type="ARBA" id="ARBA00022737"/>
    </source>
</evidence>
<evidence type="ECO:0000256" key="12">
    <source>
        <dbReference type="ARBA" id="ARBA00022729"/>
    </source>
</evidence>
<dbReference type="PROSITE" id="PS51450">
    <property type="entry name" value="LRR"/>
    <property type="match status" value="1"/>
</dbReference>
<protein>
    <recommendedName>
        <fullName evidence="25">Receptor kinase-like protein Xa21</fullName>
        <ecNumber evidence="5">2.7.11.1</ecNumber>
    </recommendedName>
</protein>
<evidence type="ECO:0000256" key="11">
    <source>
        <dbReference type="ARBA" id="ARBA00022692"/>
    </source>
</evidence>
<keyword evidence="10" id="KW-0808">Transferase</keyword>
<sequence length="1377" mass="150786">MQCAVDDGGDRKRRSALNMWSSRRLLLVASGHPGEAVVLAGDDIDRRKSCPLRHPFSTDMIRQQQVEHFSVQWLCSYIIHWRSRKSHTTDAPPVLSLRCVAATDLATDRSANWLQKSELEAITMKAVVVVEFLLLVISCSAIACSSASGSETDRLSLLDFKMSITLDPQQALVSWNDSTNFCSWEGILCTSTHPRRVASVRLEQQGLVGHISPSLGNLTFLRNLSLARNQFTGEIPPSLGHLQQLQYLFLSNNTLQGRIPSFINCSSLRVVWMENNGLIGPFPAELPSGLHQLQISGNNLTGIIPASLSNITTLAGISCVYNKFVGNIPNEFSKLSNMQLLYMGANKLSGRFPKAVLNLSALTDLSLCVNLFSGEVPPNLGSVLRNLLLLELCGNLFHGPIPPSLGNASNLYYIELSRNNFSGVVPSTIGRLKKLEMLNLEYNQLQAENYQDWEFLDSLGNCTELIDFSLTGNRLEGHVPASLGNLTNKLQYLYLSKNQLSGQFPPGIANLRNLFIVSFGVNQFSGAIPEWLGALKNLQLIMLENNFFTGAIPLSFSNLSLLEELYLDSNQLSGQIPASFGNLPILLSLSISNNNLYGAIPKELFRIPTIVQIFLSYNKLDAPLHQDIGNAKQLTDLLLSSNKIPGSIPSTLGNCESLEDIELDDNDFSGNIPSSLGNIKTLQVLNLSQNNLTGVIPESLGRLQLLELLDLSFNNLKGEVPSKGIFMNATAMRIDGNQELCGGLPELHLLTCPVTPLDSVKHKPPFVLKIIIPVAIVVSLAIVIYALLLFQRRKQNRKSISLPSYGKGIPRISYGDLVRATEGFATSSLIGQGRYGSVYQGILSQDGNVIAIKVFSLSTRGAQKSFITECKALRNVRHRNLIPILTACSGMDSSGNDFKALVYEFMPKGDLHNLLYSARDTEGSPCLNYISLAQRLNILVDIADALEYLHHGYQETIVHCDLKPSNILLDNDMVAHVGDFGLAKFTFDSAPSSVVDSNSTSSIVIKGTIGYVAPGGGHVSTASDSYSFGVVLLEVFIRRRPTDDMFRDGMSIAKFAETNFPDNVLQIVDPLLVHELDVAETQILQSVLSVGLCCTKMNPNERTSMQEVAAKLHGIRDAGEIPISLGHLHHLQILNLDNNKLQGKIPALANCTNLKELSLGWNQLTGQIPEDFPNLLENLGLHANNLTGNIPASLGNITTLQSFSCAKNDIEGSIPNEIANLLGLQVLYVGQNKMSGQFPQPILNLSNLVLFSISFNNFSGVIPSIVGASLNKLQLFEIGVNFFHEHIPSSLVNASDLNDIDLSRNEFTGMVPSCIGRLSKLNWLNLEYNELHASNKKDWKFMDSLANCTELRIFSVESNNLVGKVPNSVGNLSSQLQ</sequence>
<evidence type="ECO:0000256" key="10">
    <source>
        <dbReference type="ARBA" id="ARBA00022679"/>
    </source>
</evidence>
<evidence type="ECO:0000256" key="15">
    <source>
        <dbReference type="ARBA" id="ARBA00022777"/>
    </source>
</evidence>
<evidence type="ECO:0000256" key="23">
    <source>
        <dbReference type="ARBA" id="ARBA00054320"/>
    </source>
</evidence>
<evidence type="ECO:0000256" key="20">
    <source>
        <dbReference type="ARBA" id="ARBA00023180"/>
    </source>
</evidence>
<keyword evidence="6" id="KW-1003">Cell membrane</keyword>
<evidence type="ECO:0000256" key="27">
    <source>
        <dbReference type="SAM" id="Phobius"/>
    </source>
</evidence>
<dbReference type="PROSITE" id="PS00108">
    <property type="entry name" value="PROTEIN_KINASE_ST"/>
    <property type="match status" value="1"/>
</dbReference>
<feature type="transmembrane region" description="Helical" evidence="27">
    <location>
        <begin position="766"/>
        <end position="790"/>
    </location>
</feature>
<evidence type="ECO:0000256" key="18">
    <source>
        <dbReference type="ARBA" id="ARBA00023136"/>
    </source>
</evidence>
<dbReference type="InterPro" id="IPR000719">
    <property type="entry name" value="Prot_kinase_dom"/>
</dbReference>
<keyword evidence="20" id="KW-0325">Glycoprotein</keyword>
<dbReference type="InterPro" id="IPR013210">
    <property type="entry name" value="LRR_N_plant-typ"/>
</dbReference>
<feature type="domain" description="Protein kinase" evidence="28">
    <location>
        <begin position="824"/>
        <end position="1116"/>
    </location>
</feature>
<comment type="function">
    <text evidence="24">The processed protein kinase Xa21 chain released by protein cleavage after X.oryzae pv. oryzae protein Ax21 detection translocates into the nucleus where it can bind and regulate WRKY62, a transcription factor. Confers resistance to the bacterial pathogen X.oryzae pv. oryzae (Xoo).</text>
</comment>
<keyword evidence="8" id="KW-0597">Phosphoprotein</keyword>
<evidence type="ECO:0000256" key="17">
    <source>
        <dbReference type="ARBA" id="ARBA00022989"/>
    </source>
</evidence>
<dbReference type="Pfam" id="PF00069">
    <property type="entry name" value="Pkinase"/>
    <property type="match status" value="1"/>
</dbReference>
<evidence type="ECO:0000256" key="16">
    <source>
        <dbReference type="ARBA" id="ARBA00022840"/>
    </source>
</evidence>
<comment type="similarity">
    <text evidence="4">Belongs to the protein kinase superfamily. Ser/Thr protein kinase family.</text>
</comment>
<dbReference type="SMART" id="SM00369">
    <property type="entry name" value="LRR_TYP"/>
    <property type="match status" value="10"/>
</dbReference>
<evidence type="ECO:0000256" key="7">
    <source>
        <dbReference type="ARBA" id="ARBA00022527"/>
    </source>
</evidence>
<keyword evidence="30" id="KW-1185">Reference proteome</keyword>
<dbReference type="SMART" id="SM00365">
    <property type="entry name" value="LRR_SD22"/>
    <property type="match status" value="7"/>
</dbReference>
<dbReference type="GO" id="GO:0005789">
    <property type="term" value="C:endoplasmic reticulum membrane"/>
    <property type="evidence" value="ECO:0007669"/>
    <property type="project" value="UniProtKB-SubCell"/>
</dbReference>
<comment type="subcellular location">
    <subcellularLocation>
        <location evidence="1">Cell membrane</location>
        <topology evidence="1">Single-pass membrane protein</topology>
    </subcellularLocation>
    <subcellularLocation>
        <location evidence="2">Endoplasmic reticulum membrane</location>
        <topology evidence="2">Single-pass membrane protein</topology>
    </subcellularLocation>
    <subcellularLocation>
        <location evidence="3">Membrane</location>
        <topology evidence="3">Single-pass type I membrane protein</topology>
    </subcellularLocation>
</comment>
<dbReference type="SUPFAM" id="SSF56112">
    <property type="entry name" value="Protein kinase-like (PK-like)"/>
    <property type="match status" value="1"/>
</dbReference>
<keyword evidence="7" id="KW-0723">Serine/threonine-protein kinase</keyword>
<dbReference type="PANTHER" id="PTHR45974:SF272">
    <property type="entry name" value="LEUCINE RICH REPEAT FAMILY PROTEIN, EXPRESSED"/>
    <property type="match status" value="1"/>
</dbReference>
<gene>
    <name evidence="29" type="ORF">U9M48_004911</name>
</gene>
<dbReference type="InterPro" id="IPR017441">
    <property type="entry name" value="Protein_kinase_ATP_BS"/>
</dbReference>
<evidence type="ECO:0000313" key="29">
    <source>
        <dbReference type="EMBL" id="WVZ54045.1"/>
    </source>
</evidence>
<dbReference type="Pfam" id="PF08263">
    <property type="entry name" value="LRRNT_2"/>
    <property type="match status" value="1"/>
</dbReference>
<comment type="function">
    <text evidence="23">Receptor kinase that detects X.oryzae pv. oryzae protein Ax21 to promote innate immunity. Following X.oryzae pv. oryzae protein Ax21 detection, undergoes cleavage, releasing the processed protein kinase Xa21 chain.</text>
</comment>
<keyword evidence="16 26" id="KW-0067">ATP-binding</keyword>
<dbReference type="EC" id="2.7.11.1" evidence="5"/>
<dbReference type="InterPro" id="IPR032675">
    <property type="entry name" value="LRR_dom_sf"/>
</dbReference>
<keyword evidence="17 27" id="KW-1133">Transmembrane helix</keyword>
<keyword evidence="15" id="KW-0418">Kinase</keyword>
<dbReference type="PANTHER" id="PTHR45974">
    <property type="entry name" value="RECEPTOR-LIKE PROTEIN 55"/>
    <property type="match status" value="1"/>
</dbReference>
<dbReference type="FunFam" id="3.80.10.10:FF:000288">
    <property type="entry name" value="LRR receptor-like serine/threonine-protein kinase EFR"/>
    <property type="match status" value="1"/>
</dbReference>
<dbReference type="Pfam" id="PF00560">
    <property type="entry name" value="LRR_1"/>
    <property type="match status" value="10"/>
</dbReference>
<organism evidence="29 30">
    <name type="scientific">Paspalum notatum var. saurae</name>
    <dbReference type="NCBI Taxonomy" id="547442"/>
    <lineage>
        <taxon>Eukaryota</taxon>
        <taxon>Viridiplantae</taxon>
        <taxon>Streptophyta</taxon>
        <taxon>Embryophyta</taxon>
        <taxon>Tracheophyta</taxon>
        <taxon>Spermatophyta</taxon>
        <taxon>Magnoliopsida</taxon>
        <taxon>Liliopsida</taxon>
        <taxon>Poales</taxon>
        <taxon>Poaceae</taxon>
        <taxon>PACMAD clade</taxon>
        <taxon>Panicoideae</taxon>
        <taxon>Andropogonodae</taxon>
        <taxon>Paspaleae</taxon>
        <taxon>Paspalinae</taxon>
        <taxon>Paspalum</taxon>
    </lineage>
</organism>
<keyword evidence="13" id="KW-0677">Repeat</keyword>
<evidence type="ECO:0000256" key="2">
    <source>
        <dbReference type="ARBA" id="ARBA00004389"/>
    </source>
</evidence>
<reference evidence="29 30" key="1">
    <citation type="submission" date="2024-02" db="EMBL/GenBank/DDBJ databases">
        <title>High-quality chromosome-scale genome assembly of Pensacola bahiagrass (Paspalum notatum Flugge var. saurae).</title>
        <authorList>
            <person name="Vega J.M."/>
            <person name="Podio M."/>
            <person name="Orjuela J."/>
            <person name="Siena L.A."/>
            <person name="Pessino S.C."/>
            <person name="Combes M.C."/>
            <person name="Mariac C."/>
            <person name="Albertini E."/>
            <person name="Pupilli F."/>
            <person name="Ortiz J.P.A."/>
            <person name="Leblanc O."/>
        </authorList>
    </citation>
    <scope>NUCLEOTIDE SEQUENCE [LARGE SCALE GENOMIC DNA]</scope>
    <source>
        <strain evidence="29">R1</strain>
        <tissue evidence="29">Leaf</tissue>
    </source>
</reference>
<dbReference type="FunFam" id="3.30.200.20:FF:000432">
    <property type="entry name" value="LRR receptor-like serine/threonine-protein kinase EFR"/>
    <property type="match status" value="1"/>
</dbReference>
<evidence type="ECO:0000256" key="1">
    <source>
        <dbReference type="ARBA" id="ARBA00004162"/>
    </source>
</evidence>
<dbReference type="InterPro" id="IPR011009">
    <property type="entry name" value="Kinase-like_dom_sf"/>
</dbReference>
<proteinExistence type="inferred from homology"/>
<evidence type="ECO:0000256" key="21">
    <source>
        <dbReference type="ARBA" id="ARBA00047899"/>
    </source>
</evidence>
<keyword evidence="19" id="KW-0675">Receptor</keyword>
<evidence type="ECO:0000256" key="3">
    <source>
        <dbReference type="ARBA" id="ARBA00004479"/>
    </source>
</evidence>
<evidence type="ECO:0000256" key="22">
    <source>
        <dbReference type="ARBA" id="ARBA00048679"/>
    </source>
</evidence>
<dbReference type="PROSITE" id="PS00107">
    <property type="entry name" value="PROTEIN_KINASE_ATP"/>
    <property type="match status" value="1"/>
</dbReference>
<dbReference type="Proteomes" id="UP001341281">
    <property type="component" value="Chromosome 01"/>
</dbReference>
<dbReference type="SUPFAM" id="SSF52047">
    <property type="entry name" value="RNI-like"/>
    <property type="match status" value="1"/>
</dbReference>
<dbReference type="PROSITE" id="PS50011">
    <property type="entry name" value="PROTEIN_KINASE_DOM"/>
    <property type="match status" value="1"/>
</dbReference>
<dbReference type="InterPro" id="IPR008271">
    <property type="entry name" value="Ser/Thr_kinase_AS"/>
</dbReference>
<accession>A0AAQ3SL56</accession>
<evidence type="ECO:0000259" key="28">
    <source>
        <dbReference type="PROSITE" id="PS50011"/>
    </source>
</evidence>
<evidence type="ECO:0000256" key="4">
    <source>
        <dbReference type="ARBA" id="ARBA00008684"/>
    </source>
</evidence>
<dbReference type="SUPFAM" id="SSF52058">
    <property type="entry name" value="L domain-like"/>
    <property type="match status" value="2"/>
</dbReference>
<evidence type="ECO:0000313" key="30">
    <source>
        <dbReference type="Proteomes" id="UP001341281"/>
    </source>
</evidence>
<keyword evidence="12" id="KW-0732">Signal</keyword>
<evidence type="ECO:0000256" key="14">
    <source>
        <dbReference type="ARBA" id="ARBA00022741"/>
    </source>
</evidence>
<dbReference type="FunFam" id="1.10.510.10:FF:000358">
    <property type="entry name" value="Putative leucine-rich repeat receptor-like serine/threonine-protein kinase"/>
    <property type="match status" value="1"/>
</dbReference>
<evidence type="ECO:0000256" key="25">
    <source>
        <dbReference type="ARBA" id="ARBA00072040"/>
    </source>
</evidence>
<dbReference type="InterPro" id="IPR001611">
    <property type="entry name" value="Leu-rich_rpt"/>
</dbReference>
<dbReference type="InterPro" id="IPR003591">
    <property type="entry name" value="Leu-rich_rpt_typical-subtyp"/>
</dbReference>
<dbReference type="GO" id="GO:0005886">
    <property type="term" value="C:plasma membrane"/>
    <property type="evidence" value="ECO:0007669"/>
    <property type="project" value="UniProtKB-SubCell"/>
</dbReference>
<dbReference type="Gene3D" id="3.30.200.20">
    <property type="entry name" value="Phosphorylase Kinase, domain 1"/>
    <property type="match status" value="1"/>
</dbReference>
<evidence type="ECO:0000256" key="19">
    <source>
        <dbReference type="ARBA" id="ARBA00023170"/>
    </source>
</evidence>
<keyword evidence="18 27" id="KW-0472">Membrane</keyword>
<feature type="binding site" evidence="26">
    <location>
        <position position="853"/>
    </location>
    <ligand>
        <name>ATP</name>
        <dbReference type="ChEBI" id="CHEBI:30616"/>
    </ligand>
</feature>
<dbReference type="GO" id="GO:0004674">
    <property type="term" value="F:protein serine/threonine kinase activity"/>
    <property type="evidence" value="ECO:0007669"/>
    <property type="project" value="UniProtKB-KW"/>
</dbReference>
<dbReference type="Gene3D" id="3.80.10.10">
    <property type="entry name" value="Ribonuclease Inhibitor"/>
    <property type="match status" value="7"/>
</dbReference>
<evidence type="ECO:0000256" key="5">
    <source>
        <dbReference type="ARBA" id="ARBA00012513"/>
    </source>
</evidence>
<keyword evidence="14 26" id="KW-0547">Nucleotide-binding</keyword>
<keyword evidence="9" id="KW-0433">Leucine-rich repeat</keyword>
<evidence type="ECO:0000256" key="8">
    <source>
        <dbReference type="ARBA" id="ARBA00022553"/>
    </source>
</evidence>
<dbReference type="FunFam" id="3.80.10.10:FF:000095">
    <property type="entry name" value="LRR receptor-like serine/threonine-protein kinase GSO1"/>
    <property type="match status" value="2"/>
</dbReference>
<evidence type="ECO:0000256" key="6">
    <source>
        <dbReference type="ARBA" id="ARBA00022475"/>
    </source>
</evidence>
<dbReference type="EMBL" id="CP144745">
    <property type="protein sequence ID" value="WVZ54045.1"/>
    <property type="molecule type" value="Genomic_DNA"/>
</dbReference>